<protein>
    <submittedName>
        <fullName evidence="1">Uncharacterized protein</fullName>
    </submittedName>
</protein>
<accession>A0ACB9BF84</accession>
<evidence type="ECO:0000313" key="1">
    <source>
        <dbReference type="EMBL" id="KAI3720594.1"/>
    </source>
</evidence>
<evidence type="ECO:0000313" key="2">
    <source>
        <dbReference type="Proteomes" id="UP001055811"/>
    </source>
</evidence>
<dbReference type="Proteomes" id="UP001055811">
    <property type="component" value="Linkage Group LG06"/>
</dbReference>
<organism evidence="1 2">
    <name type="scientific">Cichorium intybus</name>
    <name type="common">Chicory</name>
    <dbReference type="NCBI Taxonomy" id="13427"/>
    <lineage>
        <taxon>Eukaryota</taxon>
        <taxon>Viridiplantae</taxon>
        <taxon>Streptophyta</taxon>
        <taxon>Embryophyta</taxon>
        <taxon>Tracheophyta</taxon>
        <taxon>Spermatophyta</taxon>
        <taxon>Magnoliopsida</taxon>
        <taxon>eudicotyledons</taxon>
        <taxon>Gunneridae</taxon>
        <taxon>Pentapetalae</taxon>
        <taxon>asterids</taxon>
        <taxon>campanulids</taxon>
        <taxon>Asterales</taxon>
        <taxon>Asteraceae</taxon>
        <taxon>Cichorioideae</taxon>
        <taxon>Cichorieae</taxon>
        <taxon>Cichoriinae</taxon>
        <taxon>Cichorium</taxon>
    </lineage>
</organism>
<name>A0ACB9BF84_CICIN</name>
<reference evidence="2" key="1">
    <citation type="journal article" date="2022" name="Mol. Ecol. Resour.">
        <title>The genomes of chicory, endive, great burdock and yacon provide insights into Asteraceae palaeo-polyploidization history and plant inulin production.</title>
        <authorList>
            <person name="Fan W."/>
            <person name="Wang S."/>
            <person name="Wang H."/>
            <person name="Wang A."/>
            <person name="Jiang F."/>
            <person name="Liu H."/>
            <person name="Zhao H."/>
            <person name="Xu D."/>
            <person name="Zhang Y."/>
        </authorList>
    </citation>
    <scope>NUCLEOTIDE SEQUENCE [LARGE SCALE GENOMIC DNA]</scope>
    <source>
        <strain evidence="2">cv. Punajuju</strain>
    </source>
</reference>
<gene>
    <name evidence="1" type="ORF">L2E82_31583</name>
</gene>
<proteinExistence type="predicted"/>
<reference evidence="1 2" key="2">
    <citation type="journal article" date="2022" name="Mol. Ecol. Resour.">
        <title>The genomes of chicory, endive, great burdock and yacon provide insights into Asteraceae paleo-polyploidization history and plant inulin production.</title>
        <authorList>
            <person name="Fan W."/>
            <person name="Wang S."/>
            <person name="Wang H."/>
            <person name="Wang A."/>
            <person name="Jiang F."/>
            <person name="Liu H."/>
            <person name="Zhao H."/>
            <person name="Xu D."/>
            <person name="Zhang Y."/>
        </authorList>
    </citation>
    <scope>NUCLEOTIDE SEQUENCE [LARGE SCALE GENOMIC DNA]</scope>
    <source>
        <strain evidence="2">cv. Punajuju</strain>
        <tissue evidence="1">Leaves</tissue>
    </source>
</reference>
<keyword evidence="2" id="KW-1185">Reference proteome</keyword>
<sequence>MEDRSNITFQHPDLFYITNIVDDGDVCHMVGVIESVQNVVHLYVVEGVGDIHCSGKGKPSNENKSSGLRSNNVTVNEPILYLDPTNFNYVSEENVVGYEILHQPTVHPVVEYGSMVDFATTLETNTHTYDLNEPQINPLLQDGNLVAYWEAANVGLGVSDKERVESDDG</sequence>
<comment type="caution">
    <text evidence="1">The sequence shown here is derived from an EMBL/GenBank/DDBJ whole genome shotgun (WGS) entry which is preliminary data.</text>
</comment>
<dbReference type="EMBL" id="CM042014">
    <property type="protein sequence ID" value="KAI3720594.1"/>
    <property type="molecule type" value="Genomic_DNA"/>
</dbReference>